<dbReference type="Proteomes" id="UP001341840">
    <property type="component" value="Unassembled WGS sequence"/>
</dbReference>
<gene>
    <name evidence="3" type="ORF">PIB30_063601</name>
</gene>
<proteinExistence type="predicted"/>
<organism evidence="3 4">
    <name type="scientific">Stylosanthes scabra</name>
    <dbReference type="NCBI Taxonomy" id="79078"/>
    <lineage>
        <taxon>Eukaryota</taxon>
        <taxon>Viridiplantae</taxon>
        <taxon>Streptophyta</taxon>
        <taxon>Embryophyta</taxon>
        <taxon>Tracheophyta</taxon>
        <taxon>Spermatophyta</taxon>
        <taxon>Magnoliopsida</taxon>
        <taxon>eudicotyledons</taxon>
        <taxon>Gunneridae</taxon>
        <taxon>Pentapetalae</taxon>
        <taxon>rosids</taxon>
        <taxon>fabids</taxon>
        <taxon>Fabales</taxon>
        <taxon>Fabaceae</taxon>
        <taxon>Papilionoideae</taxon>
        <taxon>50 kb inversion clade</taxon>
        <taxon>dalbergioids sensu lato</taxon>
        <taxon>Dalbergieae</taxon>
        <taxon>Pterocarpus clade</taxon>
        <taxon>Stylosanthes</taxon>
    </lineage>
</organism>
<keyword evidence="2" id="KW-0812">Transmembrane</keyword>
<keyword evidence="2" id="KW-0472">Membrane</keyword>
<feature type="compositionally biased region" description="Basic and acidic residues" evidence="1">
    <location>
        <begin position="19"/>
        <end position="39"/>
    </location>
</feature>
<feature type="region of interest" description="Disordered" evidence="1">
    <location>
        <begin position="1"/>
        <end position="41"/>
    </location>
</feature>
<evidence type="ECO:0000313" key="3">
    <source>
        <dbReference type="EMBL" id="MED6173855.1"/>
    </source>
</evidence>
<dbReference type="EMBL" id="JASCZI010151642">
    <property type="protein sequence ID" value="MED6173855.1"/>
    <property type="molecule type" value="Genomic_DNA"/>
</dbReference>
<feature type="transmembrane region" description="Helical" evidence="2">
    <location>
        <begin position="147"/>
        <end position="169"/>
    </location>
</feature>
<keyword evidence="2" id="KW-1133">Transmembrane helix</keyword>
<comment type="caution">
    <text evidence="3">The sequence shown here is derived from an EMBL/GenBank/DDBJ whole genome shotgun (WGS) entry which is preliminary data.</text>
</comment>
<name>A0ABU6VN73_9FABA</name>
<reference evidence="3 4" key="1">
    <citation type="journal article" date="2023" name="Plants (Basel)">
        <title>Bridging the Gap: Combining Genomics and Transcriptomics Approaches to Understand Stylosanthes scabra, an Orphan Legume from the Brazilian Caatinga.</title>
        <authorList>
            <person name="Ferreira-Neto J.R.C."/>
            <person name="da Silva M.D."/>
            <person name="Binneck E."/>
            <person name="de Melo N.F."/>
            <person name="da Silva R.H."/>
            <person name="de Melo A.L.T.M."/>
            <person name="Pandolfi V."/>
            <person name="Bustamante F.O."/>
            <person name="Brasileiro-Vidal A.C."/>
            <person name="Benko-Iseppon A.M."/>
        </authorList>
    </citation>
    <scope>NUCLEOTIDE SEQUENCE [LARGE SCALE GENOMIC DNA]</scope>
    <source>
        <tissue evidence="3">Leaves</tissue>
    </source>
</reference>
<evidence type="ECO:0000256" key="1">
    <source>
        <dbReference type="SAM" id="MobiDB-lite"/>
    </source>
</evidence>
<evidence type="ECO:0000256" key="2">
    <source>
        <dbReference type="SAM" id="Phobius"/>
    </source>
</evidence>
<accession>A0ABU6VN73</accession>
<evidence type="ECO:0000313" key="4">
    <source>
        <dbReference type="Proteomes" id="UP001341840"/>
    </source>
</evidence>
<feature type="compositionally biased region" description="Basic residues" evidence="1">
    <location>
        <begin position="9"/>
        <end position="18"/>
    </location>
</feature>
<protein>
    <submittedName>
        <fullName evidence="3">Uncharacterized protein</fullName>
    </submittedName>
</protein>
<sequence>MAPTTAREGHRRRRRVGNRRRERDRNGGRVQREREREAQEGVGISVAVSSQNRRTNAVLQFAAVDFSSELMVGGGRRRNRDSGVGPRSCCRRWFRCRRLCLLSCSAAAAAQRAVTVDGRVADNDCCCRRTRTKREGRLQREISEQRVLPAAAVLTVFSAAVGALEVAGVA</sequence>
<keyword evidence="4" id="KW-1185">Reference proteome</keyword>